<gene>
    <name evidence="1" type="ORF">PXEA_LOCUS3280</name>
</gene>
<organism evidence="1 2">
    <name type="scientific">Protopolystoma xenopodis</name>
    <dbReference type="NCBI Taxonomy" id="117903"/>
    <lineage>
        <taxon>Eukaryota</taxon>
        <taxon>Metazoa</taxon>
        <taxon>Spiralia</taxon>
        <taxon>Lophotrochozoa</taxon>
        <taxon>Platyhelminthes</taxon>
        <taxon>Monogenea</taxon>
        <taxon>Polyopisthocotylea</taxon>
        <taxon>Polystomatidea</taxon>
        <taxon>Polystomatidae</taxon>
        <taxon>Protopolystoma</taxon>
    </lineage>
</organism>
<comment type="caution">
    <text evidence="1">The sequence shown here is derived from an EMBL/GenBank/DDBJ whole genome shotgun (WGS) entry which is preliminary data.</text>
</comment>
<dbReference type="AlphaFoldDB" id="A0A3S5A229"/>
<evidence type="ECO:0000313" key="1">
    <source>
        <dbReference type="EMBL" id="VEL09840.1"/>
    </source>
</evidence>
<proteinExistence type="predicted"/>
<keyword evidence="2" id="KW-1185">Reference proteome</keyword>
<sequence length="166" mass="18772">MICSAAQSFPFSFGRLPNCSTFRLFIFSFVRLFNRSVSRRSDCTIFRLFCFACVHSFSSLLVRLFVCPAALLSICSVFQTFSGFSDFSSGKCKFRLSSADYANQLSPYNFSVDPFCHVPNCKALLWNWQQSVAGPPTSPGLNVVAIREAQNMSFLLPIYEPEVDFW</sequence>
<dbReference type="Proteomes" id="UP000784294">
    <property type="component" value="Unassembled WGS sequence"/>
</dbReference>
<name>A0A3S5A229_9PLAT</name>
<protein>
    <submittedName>
        <fullName evidence="1">Uncharacterized protein</fullName>
    </submittedName>
</protein>
<reference evidence="1" key="1">
    <citation type="submission" date="2018-11" db="EMBL/GenBank/DDBJ databases">
        <authorList>
            <consortium name="Pathogen Informatics"/>
        </authorList>
    </citation>
    <scope>NUCLEOTIDE SEQUENCE</scope>
</reference>
<accession>A0A3S5A229</accession>
<dbReference type="EMBL" id="CAAALY010007376">
    <property type="protein sequence ID" value="VEL09840.1"/>
    <property type="molecule type" value="Genomic_DNA"/>
</dbReference>
<evidence type="ECO:0000313" key="2">
    <source>
        <dbReference type="Proteomes" id="UP000784294"/>
    </source>
</evidence>